<dbReference type="InterPro" id="IPR028098">
    <property type="entry name" value="Glyco_trans_4-like_N"/>
</dbReference>
<name>A0A4U3KVH3_9BACT</name>
<evidence type="ECO:0000259" key="1">
    <source>
        <dbReference type="Pfam" id="PF00534"/>
    </source>
</evidence>
<dbReference type="RefSeq" id="WP_137263825.1">
    <property type="nucleotide sequence ID" value="NZ_SZQL01000025.1"/>
</dbReference>
<dbReference type="EMBL" id="SZQL01000025">
    <property type="protein sequence ID" value="TKK65026.1"/>
    <property type="molecule type" value="Genomic_DNA"/>
</dbReference>
<sequence length="390" mass="43825">MIISKVETNTTVGPVLTNGKRTVVLHIIKSLGRGGAEMLLPETLAKHNQSQYEFHYIYFLPWKDQVVGDIERENGIVTCIPAKNNIQIFGKTGAIVQYIKTHKVQIIHCHMPWAGVIGRIAGRLAKVPVVYTEHNKWERYHKATYFFNKYSFSSQAKVLAVSGEVANSIQKHYHKNTPAIQVLRNGINIDKFSRDIQMEPLVRSLYNIPETAIVIGITCVFRKQKRLTTWLEVAKQLHNVFTDVHFIIVGDGVLKEEVYAKAKALDMHNYLHFAGLQAEVRPYLQAMDIFMMTSEFEGLPVALLEAMSMRCMPACTAAGGIGELIQDGENGVLVPIEEPEQLINKLSEYILYPEKIKAAAQHARQTVASNFSIQTMVAALENTYEEVVAG</sequence>
<dbReference type="AlphaFoldDB" id="A0A4U3KVH3"/>
<dbReference type="InterPro" id="IPR001296">
    <property type="entry name" value="Glyco_trans_1"/>
</dbReference>
<dbReference type="Gene3D" id="3.40.50.2000">
    <property type="entry name" value="Glycogen Phosphorylase B"/>
    <property type="match status" value="2"/>
</dbReference>
<organism evidence="3 4">
    <name type="scientific">Ilyomonas limi</name>
    <dbReference type="NCBI Taxonomy" id="2575867"/>
    <lineage>
        <taxon>Bacteria</taxon>
        <taxon>Pseudomonadati</taxon>
        <taxon>Bacteroidota</taxon>
        <taxon>Chitinophagia</taxon>
        <taxon>Chitinophagales</taxon>
        <taxon>Chitinophagaceae</taxon>
        <taxon>Ilyomonas</taxon>
    </lineage>
</organism>
<evidence type="ECO:0000313" key="3">
    <source>
        <dbReference type="EMBL" id="TKK65026.1"/>
    </source>
</evidence>
<dbReference type="InterPro" id="IPR050194">
    <property type="entry name" value="Glycosyltransferase_grp1"/>
</dbReference>
<dbReference type="PANTHER" id="PTHR45947">
    <property type="entry name" value="SULFOQUINOVOSYL TRANSFERASE SQD2"/>
    <property type="match status" value="1"/>
</dbReference>
<keyword evidence="4" id="KW-1185">Reference proteome</keyword>
<keyword evidence="3" id="KW-0808">Transferase</keyword>
<dbReference type="GO" id="GO:0016757">
    <property type="term" value="F:glycosyltransferase activity"/>
    <property type="evidence" value="ECO:0007669"/>
    <property type="project" value="UniProtKB-ARBA"/>
</dbReference>
<dbReference type="Pfam" id="PF00534">
    <property type="entry name" value="Glycos_transf_1"/>
    <property type="match status" value="1"/>
</dbReference>
<proteinExistence type="predicted"/>
<dbReference type="SUPFAM" id="SSF53756">
    <property type="entry name" value="UDP-Glycosyltransferase/glycogen phosphorylase"/>
    <property type="match status" value="1"/>
</dbReference>
<dbReference type="OrthoDB" id="7560678at2"/>
<evidence type="ECO:0000259" key="2">
    <source>
        <dbReference type="Pfam" id="PF13439"/>
    </source>
</evidence>
<accession>A0A4U3KVH3</accession>
<comment type="caution">
    <text evidence="3">The sequence shown here is derived from an EMBL/GenBank/DDBJ whole genome shotgun (WGS) entry which is preliminary data.</text>
</comment>
<dbReference type="Proteomes" id="UP000305848">
    <property type="component" value="Unassembled WGS sequence"/>
</dbReference>
<dbReference type="PANTHER" id="PTHR45947:SF3">
    <property type="entry name" value="SULFOQUINOVOSYL TRANSFERASE SQD2"/>
    <property type="match status" value="1"/>
</dbReference>
<feature type="domain" description="Glycosyl transferase family 1" evidence="1">
    <location>
        <begin position="207"/>
        <end position="365"/>
    </location>
</feature>
<protein>
    <submittedName>
        <fullName evidence="3">Glycosyltransferase</fullName>
    </submittedName>
</protein>
<evidence type="ECO:0000313" key="4">
    <source>
        <dbReference type="Proteomes" id="UP000305848"/>
    </source>
</evidence>
<reference evidence="3 4" key="1">
    <citation type="submission" date="2019-05" db="EMBL/GenBank/DDBJ databases">
        <title>Panacibacter sp. strain 17mud1-8 Genome sequencing and assembly.</title>
        <authorList>
            <person name="Chhetri G."/>
        </authorList>
    </citation>
    <scope>NUCLEOTIDE SEQUENCE [LARGE SCALE GENOMIC DNA]</scope>
    <source>
        <strain evidence="3 4">17mud1-8</strain>
    </source>
</reference>
<dbReference type="Pfam" id="PF13439">
    <property type="entry name" value="Glyco_transf_4"/>
    <property type="match status" value="1"/>
</dbReference>
<feature type="domain" description="Glycosyltransferase subfamily 4-like N-terminal" evidence="2">
    <location>
        <begin position="72"/>
        <end position="190"/>
    </location>
</feature>
<gene>
    <name evidence="3" type="ORF">FC093_21215</name>
</gene>